<evidence type="ECO:0000256" key="4">
    <source>
        <dbReference type="RuleBase" id="RU362110"/>
    </source>
</evidence>
<feature type="region of interest" description="Disordered" evidence="5">
    <location>
        <begin position="612"/>
        <end position="636"/>
    </location>
</feature>
<evidence type="ECO:0000256" key="5">
    <source>
        <dbReference type="SAM" id="MobiDB-lite"/>
    </source>
</evidence>
<feature type="domain" description="Glycosyl hydrolase family 32 N-terminal" evidence="6">
    <location>
        <begin position="88"/>
        <end position="423"/>
    </location>
</feature>
<dbReference type="InterPro" id="IPR013320">
    <property type="entry name" value="ConA-like_dom_sf"/>
</dbReference>
<keyword evidence="10" id="KW-1185">Reference proteome</keyword>
<dbReference type="PANTHER" id="PTHR42800:SF1">
    <property type="entry name" value="EXOINULINASE INUD (AFU_ORTHOLOGUE AFUA_5G00480)"/>
    <property type="match status" value="1"/>
</dbReference>
<name>A0A0D6A4Y8_9LACO</name>
<dbReference type="GO" id="GO:0005987">
    <property type="term" value="P:sucrose catabolic process"/>
    <property type="evidence" value="ECO:0007669"/>
    <property type="project" value="TreeGrafter"/>
</dbReference>
<dbReference type="EMBL" id="AP014808">
    <property type="protein sequence ID" value="BAQ57878.1"/>
    <property type="molecule type" value="Genomic_DNA"/>
</dbReference>
<dbReference type="PATRIC" id="fig|1600.4.peg.1520"/>
<feature type="compositionally biased region" description="Low complexity" evidence="5">
    <location>
        <begin position="619"/>
        <end position="632"/>
    </location>
</feature>
<dbReference type="AlphaFoldDB" id="A0A0D6A4Y8"/>
<dbReference type="PANTHER" id="PTHR42800">
    <property type="entry name" value="EXOINULINASE INUD (AFU_ORTHOLOGUE AFUA_5G00480)"/>
    <property type="match status" value="1"/>
</dbReference>
<organism evidence="9 10">
    <name type="scientific">Lactobacillus acetotolerans</name>
    <dbReference type="NCBI Taxonomy" id="1600"/>
    <lineage>
        <taxon>Bacteria</taxon>
        <taxon>Bacillati</taxon>
        <taxon>Bacillota</taxon>
        <taxon>Bacilli</taxon>
        <taxon>Lactobacillales</taxon>
        <taxon>Lactobacillaceae</taxon>
        <taxon>Lactobacillus</taxon>
    </lineage>
</organism>
<sequence length="775" mass="86607">MASVNKHVNYKLITSIAAATLLGLIELQSQTVKAEVNATPLIIQQRVNQDDNNDPLFNGADVSNGYTDKGYTYVEPTLTSPERQDSYHLTTNQGWSNDLQTINYNQKDNNYNLYYLHTEGGANGNATGGQNWQRVTTKDFTHFSKPNTAIQDKGNIKDAWGSAWTGSIITNKGNITGVPKGAQVAYFSGLSIKDKQQNIWAAWSDNDGQSFDHILYNGFPVIDHYWDWTSKNKSDERDPSVFYWHNKLIMYAAEGNDLGVYQSADGLHWSKANPENESKVYNDQYFKGLKFEAPVECPVVRSMKIANGTVKQVLFFGAKSPQDGQTTGTYYIVGHLDNNGIFFPENDVKRLDQGTDYYGANFSGSDDLSKADDSLISMAWVGNWNYINSGIKTNQEDMPVTSKRLGAYTLARKLVLNNDNTISSTPITTNLEEKSGNEVNGNVSSKRVDENGNHELVNLKKQPANSKYVLHFSTKNNENYNGAVQIKFTQGKDNNSIIFNPANGQYRVYGNSSELTGAAADYYKNGLYSGLGYRNDSGLKDKQDFTLTIYTDKDSIELFFPNGETYTMARFCVNNIQDVSILSQDPNKNNKFNISFNQVGPDLVGYVAKPNDSKASSGNTDNNNIDFNSNNIVTPDNYVKPEKEPNNMAEIKGTASNSQLMHNAYIYDQNGKKISNIILQAYSILKTYGTKMINGKKYFVLSNDHYIAAGNISGSKRKLSHNAYIYNKCGKRSGKRVLKKNKRVNTYGSAKKINGKKYYAIGKNKFIKKANFQIK</sequence>
<dbReference type="Pfam" id="PF03217">
    <property type="entry name" value="SlpA"/>
    <property type="match status" value="2"/>
</dbReference>
<dbReference type="Pfam" id="PF08244">
    <property type="entry name" value="Glyco_hydro_32C"/>
    <property type="match status" value="1"/>
</dbReference>
<dbReference type="RefSeq" id="WP_082137201.1">
    <property type="nucleotide sequence ID" value="NZ_AP014808.1"/>
</dbReference>
<dbReference type="InterPro" id="IPR001362">
    <property type="entry name" value="Glyco_hydro_32"/>
</dbReference>
<dbReference type="InterPro" id="IPR013148">
    <property type="entry name" value="Glyco_hydro_32_N"/>
</dbReference>
<evidence type="ECO:0000256" key="2">
    <source>
        <dbReference type="ARBA" id="ARBA00022801"/>
    </source>
</evidence>
<gene>
    <name evidence="9" type="ORF">LBAT_1489</name>
</gene>
<dbReference type="Proteomes" id="UP000035709">
    <property type="component" value="Chromosome"/>
</dbReference>
<dbReference type="InterPro" id="IPR023296">
    <property type="entry name" value="Glyco_hydro_beta-prop_sf"/>
</dbReference>
<keyword evidence="2 4" id="KW-0378">Hydrolase</keyword>
<dbReference type="SUPFAM" id="SSF49899">
    <property type="entry name" value="Concanavalin A-like lectins/glucanases"/>
    <property type="match status" value="1"/>
</dbReference>
<dbReference type="Gene3D" id="2.115.10.20">
    <property type="entry name" value="Glycosyl hydrolase domain, family 43"/>
    <property type="match status" value="1"/>
</dbReference>
<reference evidence="9 10" key="1">
    <citation type="submission" date="2015-03" db="EMBL/GenBank/DDBJ databases">
        <title>Complete genome sequence of Lactobacillus acetotolerans NBRC 13120.</title>
        <authorList>
            <person name="Toh H."/>
            <person name="Morita H."/>
            <person name="Fujita N."/>
        </authorList>
    </citation>
    <scope>NUCLEOTIDE SEQUENCE [LARGE SCALE GENOMIC DNA]</scope>
    <source>
        <strain evidence="9 10">NBRC 13120</strain>
    </source>
</reference>
<proteinExistence type="inferred from homology"/>
<dbReference type="InterPro" id="IPR024968">
    <property type="entry name" value="SlpA_C_lactobacillus"/>
</dbReference>
<evidence type="ECO:0000256" key="1">
    <source>
        <dbReference type="ARBA" id="ARBA00009902"/>
    </source>
</evidence>
<comment type="similarity">
    <text evidence="1 4">Belongs to the glycosyl hydrolase 32 family.</text>
</comment>
<evidence type="ECO:0000259" key="6">
    <source>
        <dbReference type="Pfam" id="PF00251"/>
    </source>
</evidence>
<evidence type="ECO:0000259" key="8">
    <source>
        <dbReference type="Pfam" id="PF08244"/>
    </source>
</evidence>
<dbReference type="KEGG" id="lae:LBAT_1489"/>
<protein>
    <submittedName>
        <fullName evidence="9">Glycosyl hydrolase</fullName>
    </submittedName>
</protein>
<feature type="domain" description="S-layer protein C-terminal" evidence="7">
    <location>
        <begin position="710"/>
        <end position="769"/>
    </location>
</feature>
<evidence type="ECO:0000313" key="9">
    <source>
        <dbReference type="EMBL" id="BAQ57878.1"/>
    </source>
</evidence>
<dbReference type="SUPFAM" id="SSF75005">
    <property type="entry name" value="Arabinanase/levansucrase/invertase"/>
    <property type="match status" value="1"/>
</dbReference>
<dbReference type="OrthoDB" id="2208222at2"/>
<dbReference type="Pfam" id="PF00251">
    <property type="entry name" value="Glyco_hydro_32N"/>
    <property type="match status" value="1"/>
</dbReference>
<feature type="domain" description="S-layer protein C-terminal" evidence="7">
    <location>
        <begin position="657"/>
        <end position="709"/>
    </location>
</feature>
<dbReference type="SMART" id="SM00640">
    <property type="entry name" value="Glyco_32"/>
    <property type="match status" value="1"/>
</dbReference>
<dbReference type="STRING" id="1600.LBAT_1489"/>
<dbReference type="GO" id="GO:0004575">
    <property type="term" value="F:sucrose alpha-glucosidase activity"/>
    <property type="evidence" value="ECO:0007669"/>
    <property type="project" value="TreeGrafter"/>
</dbReference>
<evidence type="ECO:0000256" key="3">
    <source>
        <dbReference type="ARBA" id="ARBA00023295"/>
    </source>
</evidence>
<dbReference type="InterPro" id="IPR013189">
    <property type="entry name" value="Glyco_hydro_32_C"/>
</dbReference>
<evidence type="ECO:0000259" key="7">
    <source>
        <dbReference type="Pfam" id="PF03217"/>
    </source>
</evidence>
<keyword evidence="3 4" id="KW-0326">Glycosidase</keyword>
<accession>A0A0D6A4Y8</accession>
<feature type="domain" description="Glycosyl hydrolase family 32 C-terminal" evidence="8">
    <location>
        <begin position="444"/>
        <end position="584"/>
    </location>
</feature>
<dbReference type="GO" id="GO:0005737">
    <property type="term" value="C:cytoplasm"/>
    <property type="evidence" value="ECO:0007669"/>
    <property type="project" value="TreeGrafter"/>
</dbReference>
<evidence type="ECO:0000313" key="10">
    <source>
        <dbReference type="Proteomes" id="UP000035709"/>
    </source>
</evidence>